<evidence type="ECO:0000259" key="2">
    <source>
        <dbReference type="Pfam" id="PF22998"/>
    </source>
</evidence>
<accession>A0A9P6FRH2</accession>
<sequence length="429" mass="48355">MTIQTEGATPANNVNPKSAATATAGPAPYTHDEVHLIEAKTQALITKTWTNNMEEWAKGVSLDVYHDRERNLASTAFSSEGRLRTWILVPKDKSTFDPENDSEENLAKILAAVETYQRPGIIASAAQITGESDDGLRDVESMSVASVYAPKNYRNYGYGKLMCKLLWDKIGEEGMAFSFLYSDLGPEFYGRLGWTARLSSQIVVSPTTDLPVLTNPDHVTTRAETSHQQANDQSLYEPITDEALQEIMVRDAHLVRETLRAKVQEQKQLLKNESKEKLSLKTFVAVTPEVRCIQWLTARGRFNVKALRSFADPKITQLGLKRTGTDSFVIWHHDFTDDNLFILRWRLDDQRSTKEQDATALTFMKAAQAEAKKWGISKVVFWNADESLAKVLGVEINHREDSLTSLGLFNSEIDTNAIEWIVNEKYSWC</sequence>
<dbReference type="InterPro" id="IPR055100">
    <property type="entry name" value="GNAT_LYC1-like"/>
</dbReference>
<dbReference type="Gene3D" id="3.40.630.30">
    <property type="match status" value="1"/>
</dbReference>
<gene>
    <name evidence="3" type="ORF">BGW38_003409</name>
</gene>
<keyword evidence="4" id="KW-1185">Reference proteome</keyword>
<name>A0A9P6FRH2_9FUNG</name>
<feature type="domain" description="LYC1 C-terminal" evidence="2">
    <location>
        <begin position="225"/>
        <end position="429"/>
    </location>
</feature>
<feature type="compositionally biased region" description="Polar residues" evidence="1">
    <location>
        <begin position="1"/>
        <end position="18"/>
    </location>
</feature>
<dbReference type="Pfam" id="PF22998">
    <property type="entry name" value="GNAT_LYC1-like"/>
    <property type="match status" value="1"/>
</dbReference>
<dbReference type="SUPFAM" id="SSF55729">
    <property type="entry name" value="Acyl-CoA N-acyltransferases (Nat)"/>
    <property type="match status" value="1"/>
</dbReference>
<comment type="caution">
    <text evidence="3">The sequence shown here is derived from an EMBL/GenBank/DDBJ whole genome shotgun (WGS) entry which is preliminary data.</text>
</comment>
<dbReference type="AlphaFoldDB" id="A0A9P6FRH2"/>
<dbReference type="Proteomes" id="UP000780801">
    <property type="component" value="Unassembled WGS sequence"/>
</dbReference>
<proteinExistence type="predicted"/>
<dbReference type="PANTHER" id="PTHR34815:SF2">
    <property type="entry name" value="N-ACETYLTRANSFERASE DOMAIN-CONTAINING PROTEIN"/>
    <property type="match status" value="1"/>
</dbReference>
<dbReference type="PANTHER" id="PTHR34815">
    <property type="entry name" value="LYSINE ACETYLTRANSFERASE"/>
    <property type="match status" value="1"/>
</dbReference>
<dbReference type="EMBL" id="JAABOA010002295">
    <property type="protein sequence ID" value="KAF9580079.1"/>
    <property type="molecule type" value="Genomic_DNA"/>
</dbReference>
<feature type="region of interest" description="Disordered" evidence="1">
    <location>
        <begin position="1"/>
        <end position="27"/>
    </location>
</feature>
<dbReference type="InterPro" id="IPR016181">
    <property type="entry name" value="Acyl_CoA_acyltransferase"/>
</dbReference>
<dbReference type="OrthoDB" id="2020070at2759"/>
<dbReference type="InterPro" id="IPR053013">
    <property type="entry name" value="LAT"/>
</dbReference>
<reference evidence="3" key="1">
    <citation type="journal article" date="2020" name="Fungal Divers.">
        <title>Resolving the Mortierellaceae phylogeny through synthesis of multi-gene phylogenetics and phylogenomics.</title>
        <authorList>
            <person name="Vandepol N."/>
            <person name="Liber J."/>
            <person name="Desiro A."/>
            <person name="Na H."/>
            <person name="Kennedy M."/>
            <person name="Barry K."/>
            <person name="Grigoriev I.V."/>
            <person name="Miller A.N."/>
            <person name="O'Donnell K."/>
            <person name="Stajich J.E."/>
            <person name="Bonito G."/>
        </authorList>
    </citation>
    <scope>NUCLEOTIDE SEQUENCE</scope>
    <source>
        <strain evidence="3">KOD1015</strain>
    </source>
</reference>
<evidence type="ECO:0000313" key="3">
    <source>
        <dbReference type="EMBL" id="KAF9580079.1"/>
    </source>
</evidence>
<protein>
    <recommendedName>
        <fullName evidence="2">LYC1 C-terminal domain-containing protein</fullName>
    </recommendedName>
</protein>
<evidence type="ECO:0000256" key="1">
    <source>
        <dbReference type="SAM" id="MobiDB-lite"/>
    </source>
</evidence>
<evidence type="ECO:0000313" key="4">
    <source>
        <dbReference type="Proteomes" id="UP000780801"/>
    </source>
</evidence>
<organism evidence="3 4">
    <name type="scientific">Lunasporangiospora selenospora</name>
    <dbReference type="NCBI Taxonomy" id="979761"/>
    <lineage>
        <taxon>Eukaryota</taxon>
        <taxon>Fungi</taxon>
        <taxon>Fungi incertae sedis</taxon>
        <taxon>Mucoromycota</taxon>
        <taxon>Mortierellomycotina</taxon>
        <taxon>Mortierellomycetes</taxon>
        <taxon>Mortierellales</taxon>
        <taxon>Mortierellaceae</taxon>
        <taxon>Lunasporangiospora</taxon>
    </lineage>
</organism>